<keyword evidence="3" id="KW-0067">ATP-binding</keyword>
<feature type="non-terminal residue" evidence="9">
    <location>
        <position position="1"/>
    </location>
</feature>
<proteinExistence type="predicted"/>
<dbReference type="CDD" id="cd07961">
    <property type="entry name" value="Anticodon_Ia_Ile_ABEc"/>
    <property type="match status" value="1"/>
</dbReference>
<evidence type="ECO:0000256" key="2">
    <source>
        <dbReference type="ARBA" id="ARBA00022741"/>
    </source>
</evidence>
<sequence>ESGSMPFAQVHYPFENSDWFEDHYPGDFIVEYIAQTRAWFYTLHVMATALFDRPAFKTCLTHGVVLGSDGQKMSKRLRNYPDPEEMFAKHGSDAMRWYLMSSPILRGGDSIVDEKGIPAAVRSALLPLWNAWYFFSLYANADARWASLGRVDSPAVLDRYVLAKLRSVVGAVTEAMDSYDISGACAAVEGFLDALNNWYIRRSRDRFWGTTEDEADTQRAFDTLATVIEVLCRVAAPLLPLETEVVWRGITAAESESVHLADWPQAESLPADPDLVAGMDRVREVCSAAHSVRKAASLRARLPLAALTIAAPDSESLAPFAGLVADELNVKQVRFTNDVDSYAERHLIVNFKVAAPRLGGATPEVAAAARNGDWALLRNGRARVGESELEAGEFEMRLDPVAPETTRALSDGVLVILDTDLTPELLAEGTARDVVRVVQQYRRDHGFDVSDRIHLRIAAPQRVRGALTTHRAWLGEQTLAVSVELLEPEAPALRGEEWTVSSLPDGEEVAVAAVRQ</sequence>
<keyword evidence="2" id="KW-0547">Nucleotide-binding</keyword>
<evidence type="ECO:0000256" key="5">
    <source>
        <dbReference type="ARBA" id="ARBA00023146"/>
    </source>
</evidence>
<protein>
    <submittedName>
        <fullName evidence="9">Isoleucine--tRNA ligase</fullName>
        <ecNumber evidence="9">6.1.1.5</ecNumber>
    </submittedName>
</protein>
<dbReference type="Proteomes" id="UP000248724">
    <property type="component" value="Unassembled WGS sequence"/>
</dbReference>
<feature type="domain" description="Methionyl/Valyl/Leucyl/Isoleucyl-tRNA synthetase anticodon-binding" evidence="8">
    <location>
        <begin position="158"/>
        <end position="305"/>
    </location>
</feature>
<evidence type="ECO:0000256" key="4">
    <source>
        <dbReference type="ARBA" id="ARBA00022917"/>
    </source>
</evidence>
<feature type="domain" description="Aminoacyl-tRNA synthetase class Ia" evidence="7">
    <location>
        <begin position="1"/>
        <end position="106"/>
    </location>
</feature>
<dbReference type="InterPro" id="IPR009080">
    <property type="entry name" value="tRNAsynth_Ia_anticodon-bd"/>
</dbReference>
<dbReference type="InterPro" id="IPR023586">
    <property type="entry name" value="Ile-tRNA-ligase_type2"/>
</dbReference>
<dbReference type="AlphaFoldDB" id="A0A2W6A1J5"/>
<evidence type="ECO:0000256" key="1">
    <source>
        <dbReference type="ARBA" id="ARBA00022598"/>
    </source>
</evidence>
<dbReference type="EC" id="6.1.1.5" evidence="9"/>
<evidence type="ECO:0000256" key="3">
    <source>
        <dbReference type="ARBA" id="ARBA00022840"/>
    </source>
</evidence>
<keyword evidence="4" id="KW-0648">Protein biosynthesis</keyword>
<gene>
    <name evidence="9" type="primary">ileS</name>
    <name evidence="9" type="ORF">DLM65_15470</name>
</gene>
<dbReference type="InterPro" id="IPR013155">
    <property type="entry name" value="M/V/L/I-tRNA-synth_anticd-bd"/>
</dbReference>
<evidence type="ECO:0000259" key="7">
    <source>
        <dbReference type="Pfam" id="PF00133"/>
    </source>
</evidence>
<evidence type="ECO:0000256" key="6">
    <source>
        <dbReference type="ARBA" id="ARBA00048359"/>
    </source>
</evidence>
<comment type="caution">
    <text evidence="9">The sequence shown here is derived from an EMBL/GenBank/DDBJ whole genome shotgun (WGS) entry which is preliminary data.</text>
</comment>
<keyword evidence="1 9" id="KW-0436">Ligase</keyword>
<dbReference type="PANTHER" id="PTHR42780">
    <property type="entry name" value="SOLEUCYL-TRNA SYNTHETASE"/>
    <property type="match status" value="1"/>
</dbReference>
<evidence type="ECO:0000313" key="10">
    <source>
        <dbReference type="Proteomes" id="UP000248724"/>
    </source>
</evidence>
<dbReference type="SUPFAM" id="SSF52374">
    <property type="entry name" value="Nucleotidylyl transferase"/>
    <property type="match status" value="1"/>
</dbReference>
<dbReference type="PANTHER" id="PTHR42780:SF1">
    <property type="entry name" value="ISOLEUCINE--TRNA LIGASE, CYTOPLASMIC"/>
    <property type="match status" value="1"/>
</dbReference>
<dbReference type="GO" id="GO:0004822">
    <property type="term" value="F:isoleucine-tRNA ligase activity"/>
    <property type="evidence" value="ECO:0007669"/>
    <property type="project" value="UniProtKB-EC"/>
</dbReference>
<dbReference type="Pfam" id="PF00133">
    <property type="entry name" value="tRNA-synt_1"/>
    <property type="match status" value="1"/>
</dbReference>
<dbReference type="InterPro" id="IPR014729">
    <property type="entry name" value="Rossmann-like_a/b/a_fold"/>
</dbReference>
<dbReference type="GO" id="GO:0006428">
    <property type="term" value="P:isoleucyl-tRNA aminoacylation"/>
    <property type="evidence" value="ECO:0007669"/>
    <property type="project" value="TreeGrafter"/>
</dbReference>
<comment type="catalytic activity">
    <reaction evidence="6">
        <text>tRNA(Ile) + L-isoleucine + ATP = L-isoleucyl-tRNA(Ile) + AMP + diphosphate</text>
        <dbReference type="Rhea" id="RHEA:11060"/>
        <dbReference type="Rhea" id="RHEA-COMP:9666"/>
        <dbReference type="Rhea" id="RHEA-COMP:9695"/>
        <dbReference type="ChEBI" id="CHEBI:30616"/>
        <dbReference type="ChEBI" id="CHEBI:33019"/>
        <dbReference type="ChEBI" id="CHEBI:58045"/>
        <dbReference type="ChEBI" id="CHEBI:78442"/>
        <dbReference type="ChEBI" id="CHEBI:78528"/>
        <dbReference type="ChEBI" id="CHEBI:456215"/>
        <dbReference type="EC" id="6.1.1.5"/>
    </reaction>
</comment>
<evidence type="ECO:0000313" key="9">
    <source>
        <dbReference type="EMBL" id="PZR77554.1"/>
    </source>
</evidence>
<dbReference type="Gene3D" id="3.40.50.620">
    <property type="entry name" value="HUPs"/>
    <property type="match status" value="1"/>
</dbReference>
<dbReference type="InterPro" id="IPR033709">
    <property type="entry name" value="Anticodon_Ile_ABEc"/>
</dbReference>
<dbReference type="Gene3D" id="1.10.730.10">
    <property type="entry name" value="Isoleucyl-tRNA Synthetase, Domain 1"/>
    <property type="match status" value="1"/>
</dbReference>
<reference evidence="9 10" key="1">
    <citation type="journal article" date="2017" name="Nature">
        <title>Atmospheric trace gases support primary production in Antarctic desert surface soil.</title>
        <authorList>
            <person name="Ji M."/>
            <person name="Greening C."/>
            <person name="Vanwonterghem I."/>
            <person name="Carere C.R."/>
            <person name="Bay S.K."/>
            <person name="Steen J.A."/>
            <person name="Montgomery K."/>
            <person name="Lines T."/>
            <person name="Beardall J."/>
            <person name="van Dorst J."/>
            <person name="Snape I."/>
            <person name="Stott M.B."/>
            <person name="Hugenholtz P."/>
            <person name="Ferrari B.C."/>
        </authorList>
    </citation>
    <scope>NUCLEOTIDE SEQUENCE [LARGE SCALE GENOMIC DNA]</scope>
    <source>
        <strain evidence="9">RRmetagenome_bin12</strain>
    </source>
</reference>
<keyword evidence="5" id="KW-0030">Aminoacyl-tRNA synthetase</keyword>
<dbReference type="InterPro" id="IPR002300">
    <property type="entry name" value="aa-tRNA-synth_Ia"/>
</dbReference>
<dbReference type="Pfam" id="PF08264">
    <property type="entry name" value="Anticodon_1"/>
    <property type="match status" value="1"/>
</dbReference>
<dbReference type="SUPFAM" id="SSF47323">
    <property type="entry name" value="Anticodon-binding domain of a subclass of class I aminoacyl-tRNA synthetases"/>
    <property type="match status" value="1"/>
</dbReference>
<evidence type="ECO:0000259" key="8">
    <source>
        <dbReference type="Pfam" id="PF08264"/>
    </source>
</evidence>
<dbReference type="GO" id="GO:0000049">
    <property type="term" value="F:tRNA binding"/>
    <property type="evidence" value="ECO:0007669"/>
    <property type="project" value="InterPro"/>
</dbReference>
<name>A0A2W6A1J5_9BACT</name>
<dbReference type="GO" id="GO:0005524">
    <property type="term" value="F:ATP binding"/>
    <property type="evidence" value="ECO:0007669"/>
    <property type="project" value="UniProtKB-KW"/>
</dbReference>
<organism evidence="9 10">
    <name type="scientific">Candidatus Aeolococcus gillhamiae</name>
    <dbReference type="NCBI Taxonomy" id="3127015"/>
    <lineage>
        <taxon>Bacteria</taxon>
        <taxon>Bacillati</taxon>
        <taxon>Candidatus Dormiibacterota</taxon>
        <taxon>Candidatus Dormibacteria</taxon>
        <taxon>Candidatus Aeolococcales</taxon>
        <taxon>Candidatus Aeolococcaceae</taxon>
        <taxon>Candidatus Aeolococcus</taxon>
    </lineage>
</organism>
<accession>A0A2W6A1J5</accession>
<dbReference type="EMBL" id="QHBU01000294">
    <property type="protein sequence ID" value="PZR77554.1"/>
    <property type="molecule type" value="Genomic_DNA"/>
</dbReference>
<dbReference type="Pfam" id="PF19302">
    <property type="entry name" value="DUF5915"/>
    <property type="match status" value="1"/>
</dbReference>